<evidence type="ECO:0000313" key="2">
    <source>
        <dbReference type="EMBL" id="KFL35783.1"/>
    </source>
</evidence>
<dbReference type="Gene3D" id="2.40.70.10">
    <property type="entry name" value="Acid Proteases"/>
    <property type="match status" value="1"/>
</dbReference>
<dbReference type="InterPro" id="IPR008503">
    <property type="entry name" value="Asp_endopeptidase"/>
</dbReference>
<proteinExistence type="predicted"/>
<sequence length="158" mass="17639">MGPSPRLEDAVPKSLPLGWREWLALPDLGITAVRAKVDTGARSSSLHVESQESFERDGVEWVRFVLDTGRYHAPQAQAEARVLERRKVTDSGGHRSERIFIRTRLHLAGLDWLAEVNLAQRRNMLFPMLLGRTALAGRFVVDPAASFLQGEHAPVPPQ</sequence>
<comment type="caution">
    <text evidence="2">The sequence shown here is derived from an EMBL/GenBank/DDBJ whole genome shotgun (WGS) entry which is preliminary data.</text>
</comment>
<dbReference type="PATRIC" id="fig|1121014.3.peg.2299"/>
<dbReference type="EMBL" id="AVCJ01000048">
    <property type="protein sequence ID" value="KFL35783.1"/>
    <property type="molecule type" value="Genomic_DNA"/>
</dbReference>
<evidence type="ECO:0000313" key="3">
    <source>
        <dbReference type="Proteomes" id="UP000029085"/>
    </source>
</evidence>
<protein>
    <recommendedName>
        <fullName evidence="1">Retropepsin-like aspartic endopeptidase domain-containing protein</fullName>
    </recommendedName>
</protein>
<dbReference type="InterPro" id="IPR021109">
    <property type="entry name" value="Peptidase_aspartic_dom_sf"/>
</dbReference>
<gene>
    <name evidence="2" type="ORF">N788_06980</name>
</gene>
<keyword evidence="3" id="KW-1185">Reference proteome</keyword>
<organism evidence="2 3">
    <name type="scientific">Arenimonas donghaensis DSM 18148 = HO3-R19</name>
    <dbReference type="NCBI Taxonomy" id="1121014"/>
    <lineage>
        <taxon>Bacteria</taxon>
        <taxon>Pseudomonadati</taxon>
        <taxon>Pseudomonadota</taxon>
        <taxon>Gammaproteobacteria</taxon>
        <taxon>Lysobacterales</taxon>
        <taxon>Lysobacteraceae</taxon>
        <taxon>Arenimonas</taxon>
    </lineage>
</organism>
<reference evidence="2 3" key="2">
    <citation type="journal article" date="2015" name="Stand. Genomic Sci.">
        <title>High quality draft genomic sequence of Arenimonas donghaensis DSM 18148(T).</title>
        <authorList>
            <person name="Chen F."/>
            <person name="Wang H."/>
            <person name="Cao Y."/>
            <person name="Li X."/>
            <person name="Wang G."/>
        </authorList>
    </citation>
    <scope>NUCLEOTIDE SEQUENCE [LARGE SCALE GENOMIC DNA]</scope>
    <source>
        <strain evidence="2 3">HO3-R19</strain>
    </source>
</reference>
<reference evidence="3" key="1">
    <citation type="submission" date="2013-08" db="EMBL/GenBank/DDBJ databases">
        <title>Genome sequencing of Arenimonas donghaensis.</title>
        <authorList>
            <person name="Chen F."/>
            <person name="Wang G."/>
        </authorList>
    </citation>
    <scope>NUCLEOTIDE SEQUENCE [LARGE SCALE GENOMIC DNA]</scope>
    <source>
        <strain evidence="3">HO3-R19</strain>
    </source>
</reference>
<dbReference type="Proteomes" id="UP000029085">
    <property type="component" value="Unassembled WGS sequence"/>
</dbReference>
<feature type="domain" description="Retropepsin-like aspartic endopeptidase" evidence="1">
    <location>
        <begin position="17"/>
        <end position="151"/>
    </location>
</feature>
<dbReference type="PANTHER" id="PTHR38037">
    <property type="entry name" value="ZN_PROTEASE DOMAIN-CONTAINING PROTEIN"/>
    <property type="match status" value="1"/>
</dbReference>
<name>A0A087MFY0_9GAMM</name>
<dbReference type="SUPFAM" id="SSF50630">
    <property type="entry name" value="Acid proteases"/>
    <property type="match status" value="1"/>
</dbReference>
<dbReference type="PANTHER" id="PTHR38037:SF1">
    <property type="entry name" value="ATP-DEPENDENT ZINC PROTEASE DOMAIN-CONTAINING PROTEIN-RELATED"/>
    <property type="match status" value="1"/>
</dbReference>
<dbReference type="Pfam" id="PF05618">
    <property type="entry name" value="Zn_protease"/>
    <property type="match status" value="1"/>
</dbReference>
<dbReference type="STRING" id="1121014.N788_06980"/>
<accession>A0A087MFY0</accession>
<dbReference type="AlphaFoldDB" id="A0A087MFY0"/>
<evidence type="ECO:0000259" key="1">
    <source>
        <dbReference type="Pfam" id="PF05618"/>
    </source>
</evidence>